<feature type="transmembrane region" description="Helical" evidence="1">
    <location>
        <begin position="60"/>
        <end position="79"/>
    </location>
</feature>
<feature type="transmembrane region" description="Helical" evidence="1">
    <location>
        <begin position="21"/>
        <end position="40"/>
    </location>
</feature>
<organism evidence="2 3">
    <name type="scientific">Aquibacillus koreensis</name>
    <dbReference type="NCBI Taxonomy" id="279446"/>
    <lineage>
        <taxon>Bacteria</taxon>
        <taxon>Bacillati</taxon>
        <taxon>Bacillota</taxon>
        <taxon>Bacilli</taxon>
        <taxon>Bacillales</taxon>
        <taxon>Bacillaceae</taxon>
        <taxon>Aquibacillus</taxon>
    </lineage>
</organism>
<feature type="transmembrane region" description="Helical" evidence="1">
    <location>
        <begin position="187"/>
        <end position="208"/>
    </location>
</feature>
<dbReference type="AlphaFoldDB" id="A0A9X3WKM2"/>
<keyword evidence="3" id="KW-1185">Reference proteome</keyword>
<evidence type="ECO:0000313" key="2">
    <source>
        <dbReference type="EMBL" id="MDC3421517.1"/>
    </source>
</evidence>
<keyword evidence="1" id="KW-1133">Transmembrane helix</keyword>
<feature type="transmembrane region" description="Helical" evidence="1">
    <location>
        <begin position="228"/>
        <end position="247"/>
    </location>
</feature>
<proteinExistence type="predicted"/>
<dbReference type="RefSeq" id="WP_259870143.1">
    <property type="nucleotide sequence ID" value="NZ_JAMQJZ010000011.1"/>
</dbReference>
<dbReference type="Proteomes" id="UP001145072">
    <property type="component" value="Unassembled WGS sequence"/>
</dbReference>
<accession>A0A9X3WKM2</accession>
<feature type="transmembrane region" description="Helical" evidence="1">
    <location>
        <begin position="150"/>
        <end position="175"/>
    </location>
</feature>
<name>A0A9X3WKM2_9BACI</name>
<feature type="transmembrane region" description="Helical" evidence="1">
    <location>
        <begin position="100"/>
        <end position="125"/>
    </location>
</feature>
<sequence length="257" mass="28748">MNLFLNLQKINFLQAVLSFRFLFSSFLVFITITATTLAILDEPQDVIALLEFGLTGSHGSLMLIMGTLPLLPFAISFAVEWEQKSVLFWVIRTGVNRYAISKIITGAFSAFLVTAVGLSIFVLAMDAWLPIYDHSYGVEAYQPFLTDGQITLYLLFRISHISLTSVLFAILAFWVSTMIPNKYVAMAAPVVFYFIAHRLTTTLNIPVYLKALTIIEGQYDAGSPLSTILLKAITVLVLSLPLAYLSVRNIRRRIIHD</sequence>
<keyword evidence="1" id="KW-0472">Membrane</keyword>
<reference evidence="2" key="1">
    <citation type="submission" date="2022-06" db="EMBL/GenBank/DDBJ databases">
        <title>Aquibacillus sp. a new bacterium isolated from soil saline samples.</title>
        <authorList>
            <person name="Galisteo C."/>
            <person name="De La Haba R."/>
            <person name="Sanchez-Porro C."/>
            <person name="Ventosa A."/>
        </authorList>
    </citation>
    <scope>NUCLEOTIDE SEQUENCE</scope>
    <source>
        <strain evidence="2">JCM 12387</strain>
    </source>
</reference>
<evidence type="ECO:0000256" key="1">
    <source>
        <dbReference type="SAM" id="Phobius"/>
    </source>
</evidence>
<comment type="caution">
    <text evidence="2">The sequence shown here is derived from an EMBL/GenBank/DDBJ whole genome shotgun (WGS) entry which is preliminary data.</text>
</comment>
<protein>
    <submittedName>
        <fullName evidence="2">Uncharacterized protein</fullName>
    </submittedName>
</protein>
<dbReference type="EMBL" id="JAMQJZ010000011">
    <property type="protein sequence ID" value="MDC3421517.1"/>
    <property type="molecule type" value="Genomic_DNA"/>
</dbReference>
<evidence type="ECO:0000313" key="3">
    <source>
        <dbReference type="Proteomes" id="UP001145072"/>
    </source>
</evidence>
<keyword evidence="1" id="KW-0812">Transmembrane</keyword>
<gene>
    <name evidence="2" type="ORF">NC661_14160</name>
</gene>